<gene>
    <name evidence="2" type="ORF">B0H66DRAFT_518584</name>
</gene>
<keyword evidence="1" id="KW-0732">Signal</keyword>
<evidence type="ECO:0000313" key="3">
    <source>
        <dbReference type="Proteomes" id="UP001283341"/>
    </source>
</evidence>
<dbReference type="InterPro" id="IPR050464">
    <property type="entry name" value="Zeta_carotene_desat/Oxidored"/>
</dbReference>
<dbReference type="Gene3D" id="3.50.50.60">
    <property type="entry name" value="FAD/NAD(P)-binding domain"/>
    <property type="match status" value="1"/>
</dbReference>
<organism evidence="2 3">
    <name type="scientific">Apodospora peruviana</name>
    <dbReference type="NCBI Taxonomy" id="516989"/>
    <lineage>
        <taxon>Eukaryota</taxon>
        <taxon>Fungi</taxon>
        <taxon>Dikarya</taxon>
        <taxon>Ascomycota</taxon>
        <taxon>Pezizomycotina</taxon>
        <taxon>Sordariomycetes</taxon>
        <taxon>Sordariomycetidae</taxon>
        <taxon>Sordariales</taxon>
        <taxon>Lasiosphaeriaceae</taxon>
        <taxon>Apodospora</taxon>
    </lineage>
</organism>
<feature type="signal peptide" evidence="1">
    <location>
        <begin position="1"/>
        <end position="25"/>
    </location>
</feature>
<dbReference type="InterPro" id="IPR036188">
    <property type="entry name" value="FAD/NAD-bd_sf"/>
</dbReference>
<dbReference type="GO" id="GO:0016491">
    <property type="term" value="F:oxidoreductase activity"/>
    <property type="evidence" value="ECO:0007669"/>
    <property type="project" value="TreeGrafter"/>
</dbReference>
<reference evidence="2" key="2">
    <citation type="submission" date="2023-06" db="EMBL/GenBank/DDBJ databases">
        <authorList>
            <consortium name="Lawrence Berkeley National Laboratory"/>
            <person name="Haridas S."/>
            <person name="Hensen N."/>
            <person name="Bonometti L."/>
            <person name="Westerberg I."/>
            <person name="Brannstrom I.O."/>
            <person name="Guillou S."/>
            <person name="Cros-Aarteil S."/>
            <person name="Calhoun S."/>
            <person name="Kuo A."/>
            <person name="Mondo S."/>
            <person name="Pangilinan J."/>
            <person name="Riley R."/>
            <person name="Labutti K."/>
            <person name="Andreopoulos B."/>
            <person name="Lipzen A."/>
            <person name="Chen C."/>
            <person name="Yanf M."/>
            <person name="Daum C."/>
            <person name="Ng V."/>
            <person name="Clum A."/>
            <person name="Steindorff A."/>
            <person name="Ohm R."/>
            <person name="Martin F."/>
            <person name="Silar P."/>
            <person name="Natvig D."/>
            <person name="Lalanne C."/>
            <person name="Gautier V."/>
            <person name="Ament-Velasquez S.L."/>
            <person name="Kruys A."/>
            <person name="Hutchinson M.I."/>
            <person name="Powell A.J."/>
            <person name="Barry K."/>
            <person name="Miller A.N."/>
            <person name="Grigoriev I.V."/>
            <person name="Debuchy R."/>
            <person name="Gladieux P."/>
            <person name="Thoren M.H."/>
            <person name="Johannesson H."/>
        </authorList>
    </citation>
    <scope>NUCLEOTIDE SEQUENCE</scope>
    <source>
        <strain evidence="2">CBS 118394</strain>
    </source>
</reference>
<dbReference type="PANTHER" id="PTHR42923:SF26">
    <property type="entry name" value="FMN REDUCTASE LOT6, PUTATIVE (AFU_ORTHOLOGUE AFUA_7G06600)-RELATED"/>
    <property type="match status" value="1"/>
</dbReference>
<dbReference type="PANTHER" id="PTHR42923">
    <property type="entry name" value="PROTOPORPHYRINOGEN OXIDASE"/>
    <property type="match status" value="1"/>
</dbReference>
<feature type="chain" id="PRO_5041963088" evidence="1">
    <location>
        <begin position="26"/>
        <end position="483"/>
    </location>
</feature>
<proteinExistence type="predicted"/>
<name>A0AAE0HZX7_9PEZI</name>
<evidence type="ECO:0000256" key="1">
    <source>
        <dbReference type="SAM" id="SignalP"/>
    </source>
</evidence>
<accession>A0AAE0HZX7</accession>
<reference evidence="2" key="1">
    <citation type="journal article" date="2023" name="Mol. Phylogenet. Evol.">
        <title>Genome-scale phylogeny and comparative genomics of the fungal order Sordariales.</title>
        <authorList>
            <person name="Hensen N."/>
            <person name="Bonometti L."/>
            <person name="Westerberg I."/>
            <person name="Brannstrom I.O."/>
            <person name="Guillou S."/>
            <person name="Cros-Aarteil S."/>
            <person name="Calhoun S."/>
            <person name="Haridas S."/>
            <person name="Kuo A."/>
            <person name="Mondo S."/>
            <person name="Pangilinan J."/>
            <person name="Riley R."/>
            <person name="LaButti K."/>
            <person name="Andreopoulos B."/>
            <person name="Lipzen A."/>
            <person name="Chen C."/>
            <person name="Yan M."/>
            <person name="Daum C."/>
            <person name="Ng V."/>
            <person name="Clum A."/>
            <person name="Steindorff A."/>
            <person name="Ohm R.A."/>
            <person name="Martin F."/>
            <person name="Silar P."/>
            <person name="Natvig D.O."/>
            <person name="Lalanne C."/>
            <person name="Gautier V."/>
            <person name="Ament-Velasquez S.L."/>
            <person name="Kruys A."/>
            <person name="Hutchinson M.I."/>
            <person name="Powell A.J."/>
            <person name="Barry K."/>
            <person name="Miller A.N."/>
            <person name="Grigoriev I.V."/>
            <person name="Debuchy R."/>
            <person name="Gladieux P."/>
            <person name="Hiltunen Thoren M."/>
            <person name="Johannesson H."/>
        </authorList>
    </citation>
    <scope>NUCLEOTIDE SEQUENCE</scope>
    <source>
        <strain evidence="2">CBS 118394</strain>
    </source>
</reference>
<dbReference type="Gene3D" id="1.10.405.20">
    <property type="match status" value="1"/>
</dbReference>
<comment type="caution">
    <text evidence="2">The sequence shown here is derived from an EMBL/GenBank/DDBJ whole genome shotgun (WGS) entry which is preliminary data.</text>
</comment>
<dbReference type="Gene3D" id="3.30.70.1990">
    <property type="match status" value="1"/>
</dbReference>
<dbReference type="Pfam" id="PF13450">
    <property type="entry name" value="NAD_binding_8"/>
    <property type="match status" value="1"/>
</dbReference>
<sequence length="483" mass="50201">MAAKSVTRLLGGLVVAASLGSASLSQSIASRILVKNVAIVGGGASGAHAALRLKEDYGKSIVVIEAADHLGGHVSSYHDPTTGRDFDYGLNSFNDYGPARDIFTRLSVSVTPAAHGDLASKSVDFASGQLVNHTGPAIPDMFAALGKMYGIVKQYESLMIPSYAQFPAPSAIPADLLLSFGEFVIKYSLQAAVPQIFAITGNGLGDLLATPTLYVLQAFGPATLESFLGIAGAPFVPSSGRNAEVYEAIATRLGSNVLYSSKVVQSLRTGFGVVLWVQGGDGKYTLVLADQLVMAIEPTPENIEPFNPTASEKAVFDKFAYSTVYAGIVSHPSLPTNASLVNTVPAAAPSNYLALPKPNFTVAFTPIDPAAGLWSVGVVGNEALTSDAAKALVTSNINAMVASGVLPGVSGAKVTFKAWAVHGAMHARVSAAELKADFIRKQVALQGKTSTWWTGAAWSSTATSILWAYNDLLLPKIVAASPA</sequence>
<dbReference type="Proteomes" id="UP001283341">
    <property type="component" value="Unassembled WGS sequence"/>
</dbReference>
<keyword evidence="3" id="KW-1185">Reference proteome</keyword>
<protein>
    <submittedName>
        <fullName evidence="2">Amine oxidase</fullName>
    </submittedName>
</protein>
<dbReference type="EMBL" id="JAUEDM010000005">
    <property type="protein sequence ID" value="KAK3315960.1"/>
    <property type="molecule type" value="Genomic_DNA"/>
</dbReference>
<dbReference type="AlphaFoldDB" id="A0AAE0HZX7"/>
<evidence type="ECO:0000313" key="2">
    <source>
        <dbReference type="EMBL" id="KAK3315960.1"/>
    </source>
</evidence>
<dbReference type="SUPFAM" id="SSF51905">
    <property type="entry name" value="FAD/NAD(P)-binding domain"/>
    <property type="match status" value="1"/>
</dbReference>